<evidence type="ECO:0000256" key="3">
    <source>
        <dbReference type="ARBA" id="ARBA00012281"/>
    </source>
</evidence>
<dbReference type="InterPro" id="IPR009014">
    <property type="entry name" value="Transketo_C/PFOR_II"/>
</dbReference>
<dbReference type="InterPro" id="IPR035807">
    <property type="entry name" value="PDC_E1_N"/>
</dbReference>
<dbReference type="InterPro" id="IPR005474">
    <property type="entry name" value="Transketolase_N"/>
</dbReference>
<dbReference type="InterPro" id="IPR029061">
    <property type="entry name" value="THDP-binding"/>
</dbReference>
<proteinExistence type="predicted"/>
<dbReference type="SUPFAM" id="SSF52518">
    <property type="entry name" value="Thiamin diphosphate-binding fold (THDP-binding)"/>
    <property type="match status" value="2"/>
</dbReference>
<dbReference type="PIRSF" id="PIRSF000156">
    <property type="entry name" value="Pyruvate_dh_E1"/>
    <property type="match status" value="1"/>
</dbReference>
<dbReference type="SUPFAM" id="SSF52922">
    <property type="entry name" value="TK C-terminal domain-like"/>
    <property type="match status" value="1"/>
</dbReference>
<dbReference type="OrthoDB" id="9759664at2"/>
<protein>
    <recommendedName>
        <fullName evidence="4 9">Pyruvate dehydrogenase E1 component</fullName>
        <ecNumber evidence="3 9">1.2.4.1</ecNumber>
    </recommendedName>
</protein>
<comment type="caution">
    <text evidence="15">The sequence shown here is derived from an EMBL/GenBank/DDBJ whole genome shotgun (WGS) entry which is preliminary data.</text>
</comment>
<evidence type="ECO:0000256" key="10">
    <source>
        <dbReference type="PIRSR" id="PIRSR000156-1"/>
    </source>
</evidence>
<dbReference type="FunFam" id="3.40.50.970:FF:000011">
    <property type="entry name" value="Pyruvate dehydrogenase E1 component"/>
    <property type="match status" value="1"/>
</dbReference>
<dbReference type="PANTHER" id="PTHR43825">
    <property type="entry name" value="PYRUVATE DEHYDROGENASE E1 COMPONENT"/>
    <property type="match status" value="1"/>
</dbReference>
<feature type="region of interest" description="Disordered" evidence="11">
    <location>
        <begin position="1"/>
        <end position="28"/>
    </location>
</feature>
<dbReference type="GO" id="GO:0046872">
    <property type="term" value="F:metal ion binding"/>
    <property type="evidence" value="ECO:0007669"/>
    <property type="project" value="UniProtKB-KW"/>
</dbReference>
<evidence type="ECO:0000313" key="16">
    <source>
        <dbReference type="Proteomes" id="UP000316598"/>
    </source>
</evidence>
<comment type="catalytic activity">
    <reaction evidence="8 9">
        <text>N(6)-[(R)-lipoyl]-L-lysyl-[protein] + pyruvate + H(+) = N(6)-[(R)-S(8)-acetyldihydrolipoyl]-L-lysyl-[protein] + CO2</text>
        <dbReference type="Rhea" id="RHEA:19189"/>
        <dbReference type="Rhea" id="RHEA-COMP:10474"/>
        <dbReference type="Rhea" id="RHEA-COMP:10478"/>
        <dbReference type="ChEBI" id="CHEBI:15361"/>
        <dbReference type="ChEBI" id="CHEBI:15378"/>
        <dbReference type="ChEBI" id="CHEBI:16526"/>
        <dbReference type="ChEBI" id="CHEBI:83099"/>
        <dbReference type="ChEBI" id="CHEBI:83111"/>
        <dbReference type="EC" id="1.2.4.1"/>
    </reaction>
</comment>
<dbReference type="InterPro" id="IPR004660">
    <property type="entry name" value="PDH_E1"/>
</dbReference>
<name>A0A5C5WRE0_9BACT</name>
<accession>A0A5C5WRE0</accession>
<dbReference type="Gene3D" id="3.40.50.920">
    <property type="match status" value="1"/>
</dbReference>
<sequence length="911" mass="101685">MSDSKTVAQAEVEQQLGELETPTQSVDVDSAETQEWLASLDYVLKSKGPERVQFLIEQLRDRAAEEGIQCAEDTRTPYVNTIPVKDQPAFPGNREIERRLKSIVRWNAMAMVVRANKRPGGVGGHISTFASSATLYEVAFNHFFRGRGEDGYSGDSVYFQGHASPGMYSRAFLEGRLSEENLENFRRELAPGGGLSSYPHPWLMPGFWEYPTVSMGLGPIMAIYQARFNEYLRDRGIKDTSGQKVWAFLGDGECDEPETLGAIGLAAREKLNNLIFVINCNLQRLDGPVRGNGKIIQELEGIFRGAGWNVIKVIWGNDWDVLLDKDTTGLLAKRMSEVVDGQYQKYVGMPGSYIREHFFGKYPELLKLVENYSDEKLERMNRGGHDPEKVYAAYKQAVETNNERPTVVLAKTIKGYGLGEGGEGRNIAHNQKKLNEEELLEFRTRFGIPISDEEVGTAPFYKPPHNSAELKYLRERREVLGGPLPSRPTTHPTMEVPTLDDFQKLIKRLGGGKSITTTFAVVQTLIALCRDKKIGKYMVPIVPDESRTFGMEGMFTQFGIYAHAGQLYEPIDSNIISHYKEAQDGQILEEGITECGSMSSFNAAGTAYSCHGVNMIPFYIYYSMFGFQRIGDSIWAAADMRAKGFLVGGTAGRTSLNGEGLQHQDGHSLLNAIAFPTVRSYDPAFAYEVIVIIQEGLKRMYQDGEECIYYITAENDEYEHPSMPEGCAEGIIKGIYKFQSREVDSAKARVQLFGSGAILNCALKAQEILAEQYNIASDVWSVTSYTQLRRDADACDRWNMLHPTETPRKSYIEEVLEGVEGPFISSSDYVKALGEQLQPWIPGDYYVLGTDGMGRSETREALRRHFEVDAESITIAALSRLSKAGVFDSKEVAAAIKDLGFDAEKPNPYFA</sequence>
<evidence type="ECO:0000259" key="12">
    <source>
        <dbReference type="Pfam" id="PF00456"/>
    </source>
</evidence>
<dbReference type="EC" id="1.2.4.1" evidence="3 9"/>
<dbReference type="PANTHER" id="PTHR43825:SF3">
    <property type="entry name" value="PYRUVATE DEHYDROGENASE E1 COMPONENT"/>
    <property type="match status" value="1"/>
</dbReference>
<organism evidence="15 16">
    <name type="scientific">Rubripirellula amarantea</name>
    <dbReference type="NCBI Taxonomy" id="2527999"/>
    <lineage>
        <taxon>Bacteria</taxon>
        <taxon>Pseudomonadati</taxon>
        <taxon>Planctomycetota</taxon>
        <taxon>Planctomycetia</taxon>
        <taxon>Pirellulales</taxon>
        <taxon>Pirellulaceae</taxon>
        <taxon>Rubripirellula</taxon>
    </lineage>
</organism>
<evidence type="ECO:0000256" key="9">
    <source>
        <dbReference type="PIRNR" id="PIRNR000156"/>
    </source>
</evidence>
<dbReference type="RefSeq" id="WP_146513133.1">
    <property type="nucleotide sequence ID" value="NZ_SJPI01000001.1"/>
</dbReference>
<keyword evidence="10" id="KW-0479">Metal-binding</keyword>
<keyword evidence="6 9" id="KW-0786">Thiamine pyrophosphate</keyword>
<dbReference type="Pfam" id="PF22613">
    <property type="entry name" value="Transketolase_C_1"/>
    <property type="match status" value="1"/>
</dbReference>
<comment type="function">
    <text evidence="2 9">Component of the pyruvate dehydrogenase (PDH) complex, that catalyzes the overall conversion of pyruvate to acetyl-CoA and CO(2).</text>
</comment>
<feature type="binding site" evidence="10">
    <location>
        <position position="283"/>
    </location>
    <ligand>
        <name>Mg(2+)</name>
        <dbReference type="ChEBI" id="CHEBI:18420"/>
    </ligand>
</feature>
<evidence type="ECO:0000256" key="11">
    <source>
        <dbReference type="SAM" id="MobiDB-lite"/>
    </source>
</evidence>
<dbReference type="AlphaFoldDB" id="A0A5C5WRE0"/>
<gene>
    <name evidence="15" type="primary">aceE</name>
    <name evidence="15" type="ORF">Pla22_04430</name>
</gene>
<dbReference type="InterPro" id="IPR051157">
    <property type="entry name" value="PDH/Transketolase"/>
</dbReference>
<dbReference type="InterPro" id="IPR041621">
    <property type="entry name" value="PDH_E1_M"/>
</dbReference>
<keyword evidence="16" id="KW-1185">Reference proteome</keyword>
<evidence type="ECO:0000256" key="7">
    <source>
        <dbReference type="ARBA" id="ARBA00023317"/>
    </source>
</evidence>
<dbReference type="Proteomes" id="UP000316598">
    <property type="component" value="Unassembled WGS sequence"/>
</dbReference>
<dbReference type="InterPro" id="IPR055152">
    <property type="entry name" value="Transketolase-like_C_2"/>
</dbReference>
<dbReference type="Pfam" id="PF00456">
    <property type="entry name" value="Transketolase_N"/>
    <property type="match status" value="1"/>
</dbReference>
<reference evidence="15 16" key="1">
    <citation type="submission" date="2019-02" db="EMBL/GenBank/DDBJ databases">
        <title>Deep-cultivation of Planctomycetes and their phenomic and genomic characterization uncovers novel biology.</title>
        <authorList>
            <person name="Wiegand S."/>
            <person name="Jogler M."/>
            <person name="Boedeker C."/>
            <person name="Pinto D."/>
            <person name="Vollmers J."/>
            <person name="Rivas-Marin E."/>
            <person name="Kohn T."/>
            <person name="Peeters S.H."/>
            <person name="Heuer A."/>
            <person name="Rast P."/>
            <person name="Oberbeckmann S."/>
            <person name="Bunk B."/>
            <person name="Jeske O."/>
            <person name="Meyerdierks A."/>
            <person name="Storesund J.E."/>
            <person name="Kallscheuer N."/>
            <person name="Luecker S."/>
            <person name="Lage O.M."/>
            <person name="Pohl T."/>
            <person name="Merkel B.J."/>
            <person name="Hornburger P."/>
            <person name="Mueller R.-W."/>
            <person name="Bruemmer F."/>
            <person name="Labrenz M."/>
            <person name="Spormann A.M."/>
            <person name="Op Den Camp H."/>
            <person name="Overmann J."/>
            <person name="Amann R."/>
            <person name="Jetten M.S.M."/>
            <person name="Mascher T."/>
            <person name="Medema M.H."/>
            <person name="Devos D.P."/>
            <person name="Kaster A.-K."/>
            <person name="Ovreas L."/>
            <person name="Rohde M."/>
            <person name="Galperin M.Y."/>
            <person name="Jogler C."/>
        </authorList>
    </citation>
    <scope>NUCLEOTIDE SEQUENCE [LARGE SCALE GENOMIC DNA]</scope>
    <source>
        <strain evidence="15 16">Pla22</strain>
    </source>
</reference>
<feature type="domain" description="Pyruvate dehydrogenase E1 component middle" evidence="13">
    <location>
        <begin position="494"/>
        <end position="721"/>
    </location>
</feature>
<evidence type="ECO:0000256" key="6">
    <source>
        <dbReference type="ARBA" id="ARBA00023052"/>
    </source>
</evidence>
<dbReference type="EMBL" id="SJPI01000001">
    <property type="protein sequence ID" value="TWT52815.1"/>
    <property type="molecule type" value="Genomic_DNA"/>
</dbReference>
<keyword evidence="5 9" id="KW-0560">Oxidoreductase</keyword>
<feature type="domain" description="Transketolase-like C-terminal" evidence="14">
    <location>
        <begin position="734"/>
        <end position="869"/>
    </location>
</feature>
<comment type="cofactor">
    <cofactor evidence="1 9">
        <name>thiamine diphosphate</name>
        <dbReference type="ChEBI" id="CHEBI:58937"/>
    </cofactor>
</comment>
<evidence type="ECO:0000313" key="15">
    <source>
        <dbReference type="EMBL" id="TWT52815.1"/>
    </source>
</evidence>
<evidence type="ECO:0000256" key="8">
    <source>
        <dbReference type="ARBA" id="ARBA00051231"/>
    </source>
</evidence>
<evidence type="ECO:0000256" key="4">
    <source>
        <dbReference type="ARBA" id="ARBA00017172"/>
    </source>
</evidence>
<dbReference type="Pfam" id="PF17831">
    <property type="entry name" value="PDH_E1_M"/>
    <property type="match status" value="1"/>
</dbReference>
<keyword evidence="10" id="KW-0460">Magnesium</keyword>
<dbReference type="CDD" id="cd02017">
    <property type="entry name" value="TPP_E1_EcPDC_like"/>
    <property type="match status" value="1"/>
</dbReference>
<comment type="cofactor">
    <cofactor evidence="10">
        <name>Mg(2+)</name>
        <dbReference type="ChEBI" id="CHEBI:18420"/>
    </cofactor>
</comment>
<evidence type="ECO:0000256" key="1">
    <source>
        <dbReference type="ARBA" id="ARBA00001964"/>
    </source>
</evidence>
<feature type="domain" description="Transketolase N-terminal" evidence="12">
    <location>
        <begin position="157"/>
        <end position="319"/>
    </location>
</feature>
<evidence type="ECO:0000256" key="5">
    <source>
        <dbReference type="ARBA" id="ARBA00023002"/>
    </source>
</evidence>
<dbReference type="NCBIfam" id="TIGR00759">
    <property type="entry name" value="aceE"/>
    <property type="match status" value="1"/>
</dbReference>
<dbReference type="Gene3D" id="3.40.50.970">
    <property type="match status" value="2"/>
</dbReference>
<evidence type="ECO:0000259" key="13">
    <source>
        <dbReference type="Pfam" id="PF17831"/>
    </source>
</evidence>
<feature type="binding site" evidence="10">
    <location>
        <position position="281"/>
    </location>
    <ligand>
        <name>Mg(2+)</name>
        <dbReference type="ChEBI" id="CHEBI:18420"/>
    </ligand>
</feature>
<keyword evidence="7 9" id="KW-0670">Pyruvate</keyword>
<evidence type="ECO:0000256" key="2">
    <source>
        <dbReference type="ARBA" id="ARBA00003157"/>
    </source>
</evidence>
<dbReference type="GO" id="GO:0004739">
    <property type="term" value="F:pyruvate dehydrogenase (acetyl-transferring) activity"/>
    <property type="evidence" value="ECO:0007669"/>
    <property type="project" value="UniProtKB-EC"/>
</dbReference>
<evidence type="ECO:0000259" key="14">
    <source>
        <dbReference type="Pfam" id="PF22613"/>
    </source>
</evidence>
<feature type="binding site" evidence="10">
    <location>
        <position position="251"/>
    </location>
    <ligand>
        <name>Mg(2+)</name>
        <dbReference type="ChEBI" id="CHEBI:18420"/>
    </ligand>
</feature>